<dbReference type="SMART" id="SM00066">
    <property type="entry name" value="GAL4"/>
    <property type="match status" value="1"/>
</dbReference>
<dbReference type="AlphaFoldDB" id="A0A8H4ADV7"/>
<dbReference type="Proteomes" id="UP000439903">
    <property type="component" value="Unassembled WGS sequence"/>
</dbReference>
<name>A0A8H4ADV7_GIGMA</name>
<dbReference type="PROSITE" id="PS50048">
    <property type="entry name" value="ZN2_CY6_FUNGAL_2"/>
    <property type="match status" value="1"/>
</dbReference>
<comment type="caution">
    <text evidence="3">The sequence shown here is derived from an EMBL/GenBank/DDBJ whole genome shotgun (WGS) entry which is preliminary data.</text>
</comment>
<gene>
    <name evidence="3" type="ORF">F8M41_023183</name>
</gene>
<protein>
    <recommendedName>
        <fullName evidence="2">Zn(2)-C6 fungal-type domain-containing protein</fullName>
    </recommendedName>
</protein>
<evidence type="ECO:0000313" key="3">
    <source>
        <dbReference type="EMBL" id="KAF0483901.1"/>
    </source>
</evidence>
<dbReference type="Gene3D" id="4.10.240.10">
    <property type="entry name" value="Zn(2)-C6 fungal-type DNA-binding domain"/>
    <property type="match status" value="1"/>
</dbReference>
<keyword evidence="4" id="KW-1185">Reference proteome</keyword>
<dbReference type="GO" id="GO:0008270">
    <property type="term" value="F:zinc ion binding"/>
    <property type="evidence" value="ECO:0007669"/>
    <property type="project" value="InterPro"/>
</dbReference>
<dbReference type="PROSITE" id="PS00463">
    <property type="entry name" value="ZN2_CY6_FUNGAL_1"/>
    <property type="match status" value="1"/>
</dbReference>
<accession>A0A8H4ADV7</accession>
<organism evidence="3 4">
    <name type="scientific">Gigaspora margarita</name>
    <dbReference type="NCBI Taxonomy" id="4874"/>
    <lineage>
        <taxon>Eukaryota</taxon>
        <taxon>Fungi</taxon>
        <taxon>Fungi incertae sedis</taxon>
        <taxon>Mucoromycota</taxon>
        <taxon>Glomeromycotina</taxon>
        <taxon>Glomeromycetes</taxon>
        <taxon>Diversisporales</taxon>
        <taxon>Gigasporaceae</taxon>
        <taxon>Gigaspora</taxon>
    </lineage>
</organism>
<dbReference type="InterPro" id="IPR036864">
    <property type="entry name" value="Zn2-C6_fun-type_DNA-bd_sf"/>
</dbReference>
<dbReference type="EMBL" id="WTPW01000744">
    <property type="protein sequence ID" value="KAF0483901.1"/>
    <property type="molecule type" value="Genomic_DNA"/>
</dbReference>
<dbReference type="GO" id="GO:0000981">
    <property type="term" value="F:DNA-binding transcription factor activity, RNA polymerase II-specific"/>
    <property type="evidence" value="ECO:0007669"/>
    <property type="project" value="InterPro"/>
</dbReference>
<evidence type="ECO:0000313" key="4">
    <source>
        <dbReference type="Proteomes" id="UP000439903"/>
    </source>
</evidence>
<dbReference type="CDD" id="cd00067">
    <property type="entry name" value="GAL4"/>
    <property type="match status" value="1"/>
</dbReference>
<feature type="compositionally biased region" description="Polar residues" evidence="1">
    <location>
        <begin position="297"/>
        <end position="320"/>
    </location>
</feature>
<dbReference type="InterPro" id="IPR001138">
    <property type="entry name" value="Zn2Cys6_DnaBD"/>
</dbReference>
<sequence>MSHLRRLQRSRNNTSLACTNCRMNHRKCIRLPEGTCTYCRNYNLSCIYIPGRKRGPKTNSPFLPNNNPGETAIKALFSSNSSAFENPNPYNNNIIATEALNKSIDQSSLPHLFPFVHEELTKNNDSIILSSTSHLEGYSSAPTPLNIHFYRVSEIFPNNPPTAHEGLAQNDDPLIIGPSQNGTPYLNDSSFLETSDPYNNIITSPNIDNYGINEVFQNALIDQSFLHPSSPSDQSTLSSFFPFVHEELTQNNDPSIINPYQNIILSSTSHLESSTSAQTPFNIHLHQVSEIFPNTPPSAHTPSSAHGGLTQNNDPLNISPSQNAIPTSIIYLNDSSSLETSDPYNNIITFPNIDNYGTNEAFQNAFIDQSFLHPSSPFIHEESMQNYDHLNIDLFPNVTSSFINHSNGSSSLEATNSNNNMVITIPVNVHPYRTTEVFQNMFAD</sequence>
<dbReference type="OrthoDB" id="4150019at2759"/>
<feature type="region of interest" description="Disordered" evidence="1">
    <location>
        <begin position="292"/>
        <end position="320"/>
    </location>
</feature>
<dbReference type="SUPFAM" id="SSF57701">
    <property type="entry name" value="Zn2/Cys6 DNA-binding domain"/>
    <property type="match status" value="1"/>
</dbReference>
<feature type="domain" description="Zn(2)-C6 fungal-type" evidence="2">
    <location>
        <begin position="17"/>
        <end position="48"/>
    </location>
</feature>
<proteinExistence type="predicted"/>
<dbReference type="Pfam" id="PF00172">
    <property type="entry name" value="Zn_clus"/>
    <property type="match status" value="1"/>
</dbReference>
<reference evidence="3 4" key="1">
    <citation type="journal article" date="2019" name="Environ. Microbiol.">
        <title>At the nexus of three kingdoms: the genome of the mycorrhizal fungus Gigaspora margarita provides insights into plant, endobacterial and fungal interactions.</title>
        <authorList>
            <person name="Venice F."/>
            <person name="Ghignone S."/>
            <person name="Salvioli di Fossalunga A."/>
            <person name="Amselem J."/>
            <person name="Novero M."/>
            <person name="Xianan X."/>
            <person name="Sedzielewska Toro K."/>
            <person name="Morin E."/>
            <person name="Lipzen A."/>
            <person name="Grigoriev I.V."/>
            <person name="Henrissat B."/>
            <person name="Martin F.M."/>
            <person name="Bonfante P."/>
        </authorList>
    </citation>
    <scope>NUCLEOTIDE SEQUENCE [LARGE SCALE GENOMIC DNA]</scope>
    <source>
        <strain evidence="3 4">BEG34</strain>
    </source>
</reference>
<evidence type="ECO:0000256" key="1">
    <source>
        <dbReference type="SAM" id="MobiDB-lite"/>
    </source>
</evidence>
<evidence type="ECO:0000259" key="2">
    <source>
        <dbReference type="PROSITE" id="PS50048"/>
    </source>
</evidence>